<keyword evidence="2" id="KW-1185">Reference proteome</keyword>
<evidence type="ECO:0000313" key="1">
    <source>
        <dbReference type="EMBL" id="CAG4929787.1"/>
    </source>
</evidence>
<proteinExistence type="predicted"/>
<organism evidence="1 2">
    <name type="scientific">Parnassius apollo</name>
    <name type="common">Apollo butterfly</name>
    <name type="synonym">Papilio apollo</name>
    <dbReference type="NCBI Taxonomy" id="110799"/>
    <lineage>
        <taxon>Eukaryota</taxon>
        <taxon>Metazoa</taxon>
        <taxon>Ecdysozoa</taxon>
        <taxon>Arthropoda</taxon>
        <taxon>Hexapoda</taxon>
        <taxon>Insecta</taxon>
        <taxon>Pterygota</taxon>
        <taxon>Neoptera</taxon>
        <taxon>Endopterygota</taxon>
        <taxon>Lepidoptera</taxon>
        <taxon>Glossata</taxon>
        <taxon>Ditrysia</taxon>
        <taxon>Papilionoidea</taxon>
        <taxon>Papilionidae</taxon>
        <taxon>Parnassiinae</taxon>
        <taxon>Parnassini</taxon>
        <taxon>Parnassius</taxon>
        <taxon>Parnassius</taxon>
    </lineage>
</organism>
<name>A0A8S3VZR7_PARAO</name>
<dbReference type="AlphaFoldDB" id="A0A8S3VZR7"/>
<evidence type="ECO:0000313" key="2">
    <source>
        <dbReference type="Proteomes" id="UP000691718"/>
    </source>
</evidence>
<comment type="caution">
    <text evidence="1">The sequence shown here is derived from an EMBL/GenBank/DDBJ whole genome shotgun (WGS) entry which is preliminary data.</text>
</comment>
<accession>A0A8S3VZR7</accession>
<protein>
    <submittedName>
        <fullName evidence="1">(apollo) hypothetical protein</fullName>
    </submittedName>
</protein>
<sequence>MFQITILKWNMDNILIRTFFWFSHVKYITSSIAGVTYMDHFDFEDRYRNVNECNPLYYHPLHMPEECMEMYEQLIRSNIASFFGPMQVFKERNLDEINGELYSLSHSHNIQKTDLNLYISSMRQRLSPLERMIEMIRYDAMRIPTAPEIRMAPQFGPVAMYRQPISSKSEKMIKKISGAYGKKLIQQR</sequence>
<dbReference type="EMBL" id="CAJQZP010000001">
    <property type="protein sequence ID" value="CAG4929787.1"/>
    <property type="molecule type" value="Genomic_DNA"/>
</dbReference>
<dbReference type="Proteomes" id="UP000691718">
    <property type="component" value="Unassembled WGS sequence"/>
</dbReference>
<reference evidence="1" key="1">
    <citation type="submission" date="2021-04" db="EMBL/GenBank/DDBJ databases">
        <authorList>
            <person name="Tunstrom K."/>
        </authorList>
    </citation>
    <scope>NUCLEOTIDE SEQUENCE</scope>
</reference>
<gene>
    <name evidence="1" type="ORF">PAPOLLO_LOCUS77</name>
</gene>
<dbReference type="OrthoDB" id="7485426at2759"/>